<keyword evidence="2" id="KW-1185">Reference proteome</keyword>
<name>A0A4S4LA70_9AGAM</name>
<organism evidence="1 2">
    <name type="scientific">Phellinidium pouzarii</name>
    <dbReference type="NCBI Taxonomy" id="167371"/>
    <lineage>
        <taxon>Eukaryota</taxon>
        <taxon>Fungi</taxon>
        <taxon>Dikarya</taxon>
        <taxon>Basidiomycota</taxon>
        <taxon>Agaricomycotina</taxon>
        <taxon>Agaricomycetes</taxon>
        <taxon>Hymenochaetales</taxon>
        <taxon>Hymenochaetaceae</taxon>
        <taxon>Phellinidium</taxon>
    </lineage>
</organism>
<gene>
    <name evidence="1" type="ORF">EW145_g2685</name>
</gene>
<dbReference type="EMBL" id="SGPK01000098">
    <property type="protein sequence ID" value="THH08479.1"/>
    <property type="molecule type" value="Genomic_DNA"/>
</dbReference>
<protein>
    <submittedName>
        <fullName evidence="1">Uncharacterized protein</fullName>
    </submittedName>
</protein>
<evidence type="ECO:0000313" key="2">
    <source>
        <dbReference type="Proteomes" id="UP000308199"/>
    </source>
</evidence>
<dbReference type="AlphaFoldDB" id="A0A4S4LA70"/>
<proteinExistence type="predicted"/>
<comment type="caution">
    <text evidence="1">The sequence shown here is derived from an EMBL/GenBank/DDBJ whole genome shotgun (WGS) entry which is preliminary data.</text>
</comment>
<evidence type="ECO:0000313" key="1">
    <source>
        <dbReference type="EMBL" id="THH08479.1"/>
    </source>
</evidence>
<dbReference type="Proteomes" id="UP000308199">
    <property type="component" value="Unassembled WGS sequence"/>
</dbReference>
<sequence length="100" mass="10993">MATVFSGTMVTVAATRSFLRLFQLSRTDSLRRSRWIADSDAGTLSEHDDYACSACNDSHMLVPGDDAAVDHDHDYAGCEISSSDAMQLEETRTKKKAMSQ</sequence>
<reference evidence="1 2" key="1">
    <citation type="submission" date="2019-02" db="EMBL/GenBank/DDBJ databases">
        <title>Genome sequencing of the rare red list fungi Phellinidium pouzarii.</title>
        <authorList>
            <person name="Buettner E."/>
            <person name="Kellner H."/>
        </authorList>
    </citation>
    <scope>NUCLEOTIDE SEQUENCE [LARGE SCALE GENOMIC DNA]</scope>
    <source>
        <strain evidence="1 2">DSM 108285</strain>
    </source>
</reference>
<accession>A0A4S4LA70</accession>